<keyword evidence="6 10" id="KW-0368">Histidine biosynthesis</keyword>
<dbReference type="GO" id="GO:0000105">
    <property type="term" value="P:L-histidine biosynthetic process"/>
    <property type="evidence" value="ECO:0007669"/>
    <property type="project" value="UniProtKB-UniRule"/>
</dbReference>
<evidence type="ECO:0000256" key="6">
    <source>
        <dbReference type="ARBA" id="ARBA00023102"/>
    </source>
</evidence>
<dbReference type="PANTHER" id="PTHR42701:SF1">
    <property type="entry name" value="IMIDAZOLE GLYCEROL PHOSPHATE SYNTHASE SUBUNIT HISH"/>
    <property type="match status" value="1"/>
</dbReference>
<evidence type="ECO:0000256" key="11">
    <source>
        <dbReference type="PIRSR" id="PIRSR000495-1"/>
    </source>
</evidence>
<evidence type="ECO:0000256" key="4">
    <source>
        <dbReference type="ARBA" id="ARBA00022801"/>
    </source>
</evidence>
<feature type="domain" description="Glutamine amidotransferase" evidence="12">
    <location>
        <begin position="5"/>
        <end position="199"/>
    </location>
</feature>
<sequence length="206" mass="22734">MNLGILDYGAGNLRSVRNAFLAVEQPATFVSAPEHFDALDMLVFPGQGAFGDCVRQLQETGLWDPLKKWLAEERPYFGICLGYQLLFQNGEENPGVEGLAKFEGSVVRFPAQPGLKIPHMGWNKARFTDAAHPAWKGMGDDETFYFVHSYFPQPKDASLAACTTDYSGEFVSGIAAKNLLAVQFHPEKSQKAGLTLLKNALEYLGR</sequence>
<name>A0A366HX73_9BACT</name>
<accession>A0A366HX73</accession>
<dbReference type="OrthoDB" id="9807137at2"/>
<dbReference type="Pfam" id="PF00117">
    <property type="entry name" value="GATase"/>
    <property type="match status" value="1"/>
</dbReference>
<reference evidence="13 14" key="1">
    <citation type="submission" date="2018-06" db="EMBL/GenBank/DDBJ databases">
        <title>Genomic Encyclopedia of Type Strains, Phase IV (KMG-IV): sequencing the most valuable type-strain genomes for metagenomic binning, comparative biology and taxonomic classification.</title>
        <authorList>
            <person name="Goeker M."/>
        </authorList>
    </citation>
    <scope>NUCLEOTIDE SEQUENCE [LARGE SCALE GENOMIC DNA]</scope>
    <source>
        <strain evidence="13 14">DSM 25532</strain>
    </source>
</reference>
<protein>
    <recommendedName>
        <fullName evidence="10">Imidazole glycerol phosphate synthase subunit HisH</fullName>
        <ecNumber evidence="10">4.3.2.10</ecNumber>
    </recommendedName>
    <alternativeName>
        <fullName evidence="10">IGP synthase glutaminase subunit</fullName>
        <ecNumber evidence="10">3.5.1.2</ecNumber>
    </alternativeName>
    <alternativeName>
        <fullName evidence="10">IGP synthase subunit HisH</fullName>
    </alternativeName>
    <alternativeName>
        <fullName evidence="10">ImGP synthase subunit HisH</fullName>
        <shortName evidence="10">IGPS subunit HisH</shortName>
    </alternativeName>
</protein>
<dbReference type="PANTHER" id="PTHR42701">
    <property type="entry name" value="IMIDAZOLE GLYCEROL PHOSPHATE SYNTHASE SUBUNIT HISH"/>
    <property type="match status" value="1"/>
</dbReference>
<dbReference type="CDD" id="cd01748">
    <property type="entry name" value="GATase1_IGP_Synthase"/>
    <property type="match status" value="1"/>
</dbReference>
<keyword evidence="10" id="KW-0963">Cytoplasm</keyword>
<evidence type="ECO:0000256" key="3">
    <source>
        <dbReference type="ARBA" id="ARBA00022605"/>
    </source>
</evidence>
<dbReference type="HAMAP" id="MF_00278">
    <property type="entry name" value="HisH"/>
    <property type="match status" value="1"/>
</dbReference>
<keyword evidence="14" id="KW-1185">Reference proteome</keyword>
<proteinExistence type="inferred from homology"/>
<evidence type="ECO:0000256" key="9">
    <source>
        <dbReference type="ARBA" id="ARBA00049534"/>
    </source>
</evidence>
<feature type="active site" description="Nucleophile" evidence="10 11">
    <location>
        <position position="80"/>
    </location>
</feature>
<dbReference type="NCBIfam" id="TIGR01855">
    <property type="entry name" value="IMP_synth_hisH"/>
    <property type="match status" value="1"/>
</dbReference>
<evidence type="ECO:0000313" key="14">
    <source>
        <dbReference type="Proteomes" id="UP000253426"/>
    </source>
</evidence>
<comment type="subunit">
    <text evidence="2 10">Heterodimer of HisH and HisF.</text>
</comment>
<dbReference type="Proteomes" id="UP000253426">
    <property type="component" value="Unassembled WGS sequence"/>
</dbReference>
<evidence type="ECO:0000256" key="7">
    <source>
        <dbReference type="ARBA" id="ARBA00023239"/>
    </source>
</evidence>
<dbReference type="GO" id="GO:0004359">
    <property type="term" value="F:glutaminase activity"/>
    <property type="evidence" value="ECO:0007669"/>
    <property type="project" value="UniProtKB-EC"/>
</dbReference>
<evidence type="ECO:0000256" key="2">
    <source>
        <dbReference type="ARBA" id="ARBA00011152"/>
    </source>
</evidence>
<comment type="subcellular location">
    <subcellularLocation>
        <location evidence="10">Cytoplasm</location>
    </subcellularLocation>
</comment>
<evidence type="ECO:0000256" key="5">
    <source>
        <dbReference type="ARBA" id="ARBA00022962"/>
    </source>
</evidence>
<keyword evidence="3 10" id="KW-0028">Amino-acid biosynthesis</keyword>
<gene>
    <name evidence="10" type="primary">hisH</name>
    <name evidence="13" type="ORF">DES53_101885</name>
</gene>
<feature type="active site" evidence="10 11">
    <location>
        <position position="185"/>
    </location>
</feature>
<dbReference type="GO" id="GO:0005737">
    <property type="term" value="C:cytoplasm"/>
    <property type="evidence" value="ECO:0007669"/>
    <property type="project" value="UniProtKB-SubCell"/>
</dbReference>
<dbReference type="InterPro" id="IPR010139">
    <property type="entry name" value="Imidazole-glycPsynth_HisH"/>
</dbReference>
<evidence type="ECO:0000259" key="12">
    <source>
        <dbReference type="Pfam" id="PF00117"/>
    </source>
</evidence>
<evidence type="ECO:0000256" key="1">
    <source>
        <dbReference type="ARBA" id="ARBA00005091"/>
    </source>
</evidence>
<comment type="catalytic activity">
    <reaction evidence="9 10">
        <text>L-glutamine + H2O = L-glutamate + NH4(+)</text>
        <dbReference type="Rhea" id="RHEA:15889"/>
        <dbReference type="ChEBI" id="CHEBI:15377"/>
        <dbReference type="ChEBI" id="CHEBI:28938"/>
        <dbReference type="ChEBI" id="CHEBI:29985"/>
        <dbReference type="ChEBI" id="CHEBI:58359"/>
        <dbReference type="EC" id="3.5.1.2"/>
    </reaction>
</comment>
<dbReference type="EMBL" id="QNRR01000001">
    <property type="protein sequence ID" value="RBP48085.1"/>
    <property type="molecule type" value="Genomic_DNA"/>
</dbReference>
<evidence type="ECO:0000256" key="8">
    <source>
        <dbReference type="ARBA" id="ARBA00047838"/>
    </source>
</evidence>
<dbReference type="GO" id="GO:0000107">
    <property type="term" value="F:imidazoleglycerol-phosphate synthase activity"/>
    <property type="evidence" value="ECO:0007669"/>
    <property type="project" value="UniProtKB-UniRule"/>
</dbReference>
<evidence type="ECO:0000256" key="10">
    <source>
        <dbReference type="HAMAP-Rule" id="MF_00278"/>
    </source>
</evidence>
<keyword evidence="5 10" id="KW-0315">Glutamine amidotransferase</keyword>
<dbReference type="GO" id="GO:0016829">
    <property type="term" value="F:lyase activity"/>
    <property type="evidence" value="ECO:0007669"/>
    <property type="project" value="UniProtKB-KW"/>
</dbReference>
<comment type="catalytic activity">
    <reaction evidence="8 10">
        <text>5-[(5-phospho-1-deoxy-D-ribulos-1-ylimino)methylamino]-1-(5-phospho-beta-D-ribosyl)imidazole-4-carboxamide + L-glutamine = D-erythro-1-(imidazol-4-yl)glycerol 3-phosphate + 5-amino-1-(5-phospho-beta-D-ribosyl)imidazole-4-carboxamide + L-glutamate + H(+)</text>
        <dbReference type="Rhea" id="RHEA:24793"/>
        <dbReference type="ChEBI" id="CHEBI:15378"/>
        <dbReference type="ChEBI" id="CHEBI:29985"/>
        <dbReference type="ChEBI" id="CHEBI:58278"/>
        <dbReference type="ChEBI" id="CHEBI:58359"/>
        <dbReference type="ChEBI" id="CHEBI:58475"/>
        <dbReference type="ChEBI" id="CHEBI:58525"/>
        <dbReference type="EC" id="4.3.2.10"/>
    </reaction>
</comment>
<dbReference type="RefSeq" id="WP_113956959.1">
    <property type="nucleotide sequence ID" value="NZ_QNRR01000001.1"/>
</dbReference>
<dbReference type="InterPro" id="IPR017926">
    <property type="entry name" value="GATASE"/>
</dbReference>
<dbReference type="UniPathway" id="UPA00031">
    <property type="reaction ID" value="UER00010"/>
</dbReference>
<organism evidence="13 14">
    <name type="scientific">Roseimicrobium gellanilyticum</name>
    <dbReference type="NCBI Taxonomy" id="748857"/>
    <lineage>
        <taxon>Bacteria</taxon>
        <taxon>Pseudomonadati</taxon>
        <taxon>Verrucomicrobiota</taxon>
        <taxon>Verrucomicrobiia</taxon>
        <taxon>Verrucomicrobiales</taxon>
        <taxon>Verrucomicrobiaceae</taxon>
        <taxon>Roseimicrobium</taxon>
    </lineage>
</organism>
<comment type="caution">
    <text evidence="13">The sequence shown here is derived from an EMBL/GenBank/DDBJ whole genome shotgun (WGS) entry which is preliminary data.</text>
</comment>
<dbReference type="PROSITE" id="PS51273">
    <property type="entry name" value="GATASE_TYPE_1"/>
    <property type="match status" value="1"/>
</dbReference>
<keyword evidence="4 10" id="KW-0378">Hydrolase</keyword>
<dbReference type="InterPro" id="IPR029062">
    <property type="entry name" value="Class_I_gatase-like"/>
</dbReference>
<dbReference type="PIRSF" id="PIRSF000495">
    <property type="entry name" value="Amidotransf_hisH"/>
    <property type="match status" value="1"/>
</dbReference>
<keyword evidence="7 10" id="KW-0456">Lyase</keyword>
<evidence type="ECO:0000313" key="13">
    <source>
        <dbReference type="EMBL" id="RBP48085.1"/>
    </source>
</evidence>
<comment type="function">
    <text evidence="10">IGPS catalyzes the conversion of PRFAR and glutamine to IGP, AICAR and glutamate. The HisH subunit catalyzes the hydrolysis of glutamine to glutamate and ammonia as part of the synthesis of IGP and AICAR. The resulting ammonia molecule is channeled to the active site of HisF.</text>
</comment>
<dbReference type="EC" id="4.3.2.10" evidence="10"/>
<dbReference type="Gene3D" id="3.40.50.880">
    <property type="match status" value="1"/>
</dbReference>
<comment type="pathway">
    <text evidence="1 10">Amino-acid biosynthesis; L-histidine biosynthesis; L-histidine from 5-phospho-alpha-D-ribose 1-diphosphate: step 5/9.</text>
</comment>
<dbReference type="SUPFAM" id="SSF52317">
    <property type="entry name" value="Class I glutamine amidotransferase-like"/>
    <property type="match status" value="1"/>
</dbReference>
<keyword evidence="13" id="KW-0808">Transferase</keyword>
<dbReference type="AlphaFoldDB" id="A0A366HX73"/>
<feature type="active site" evidence="10 11">
    <location>
        <position position="187"/>
    </location>
</feature>
<dbReference type="EC" id="3.5.1.2" evidence="10"/>